<feature type="region of interest" description="Disordered" evidence="1">
    <location>
        <begin position="81"/>
        <end position="182"/>
    </location>
</feature>
<dbReference type="PANTHER" id="PTHR12917">
    <property type="entry name" value="ASPARTYL PROTEASE DDI-RELATED"/>
    <property type="match status" value="1"/>
</dbReference>
<feature type="compositionally biased region" description="Basic and acidic residues" evidence="1">
    <location>
        <begin position="166"/>
        <end position="182"/>
    </location>
</feature>
<dbReference type="InterPro" id="IPR019103">
    <property type="entry name" value="Peptidase_aspartic_DDI1-type"/>
</dbReference>
<dbReference type="GO" id="GO:0004190">
    <property type="term" value="F:aspartic-type endopeptidase activity"/>
    <property type="evidence" value="ECO:0007669"/>
    <property type="project" value="InterPro"/>
</dbReference>
<comment type="caution">
    <text evidence="3">The sequence shown here is derived from an EMBL/GenBank/DDBJ whole genome shotgun (WGS) entry which is preliminary data.</text>
</comment>
<keyword evidence="4" id="KW-1185">Reference proteome</keyword>
<reference evidence="3 4" key="1">
    <citation type="submission" date="2020-10" db="EMBL/GenBank/DDBJ databases">
        <title>Chromosome-scale genome assembly of the Allis shad, Alosa alosa.</title>
        <authorList>
            <person name="Margot Z."/>
            <person name="Christophe K."/>
            <person name="Cabau C."/>
            <person name="Louis A."/>
            <person name="Berthelot C."/>
            <person name="Parey E."/>
            <person name="Roest Crollius H."/>
            <person name="Montfort J."/>
            <person name="Robinson-Rechavi M."/>
            <person name="Bucao C."/>
            <person name="Bouchez O."/>
            <person name="Gislard M."/>
            <person name="Lluch J."/>
            <person name="Milhes M."/>
            <person name="Lampietro C."/>
            <person name="Lopez Roques C."/>
            <person name="Donnadieu C."/>
            <person name="Braasch I."/>
            <person name="Desvignes T."/>
            <person name="Postlethwait J."/>
            <person name="Bobe J."/>
            <person name="Guiguen Y."/>
        </authorList>
    </citation>
    <scope>NUCLEOTIDE SEQUENCE [LARGE SCALE GENOMIC DNA]</scope>
    <source>
        <strain evidence="3">M-15738</strain>
        <tissue evidence="3">Blood</tissue>
    </source>
</reference>
<dbReference type="AlphaFoldDB" id="A0AAV6FY69"/>
<gene>
    <name evidence="3" type="ORF">AALO_G00225870</name>
</gene>
<dbReference type="GO" id="GO:0006508">
    <property type="term" value="P:proteolysis"/>
    <property type="evidence" value="ECO:0007669"/>
    <property type="project" value="InterPro"/>
</dbReference>
<evidence type="ECO:0000256" key="1">
    <source>
        <dbReference type="SAM" id="MobiDB-lite"/>
    </source>
</evidence>
<organism evidence="3 4">
    <name type="scientific">Alosa alosa</name>
    <name type="common">allis shad</name>
    <dbReference type="NCBI Taxonomy" id="278164"/>
    <lineage>
        <taxon>Eukaryota</taxon>
        <taxon>Metazoa</taxon>
        <taxon>Chordata</taxon>
        <taxon>Craniata</taxon>
        <taxon>Vertebrata</taxon>
        <taxon>Euteleostomi</taxon>
        <taxon>Actinopterygii</taxon>
        <taxon>Neopterygii</taxon>
        <taxon>Teleostei</taxon>
        <taxon>Clupei</taxon>
        <taxon>Clupeiformes</taxon>
        <taxon>Clupeoidei</taxon>
        <taxon>Clupeidae</taxon>
        <taxon>Alosa</taxon>
    </lineage>
</organism>
<accession>A0AAV6FY69</accession>
<dbReference type="Pfam" id="PF09668">
    <property type="entry name" value="Asp_protease"/>
    <property type="match status" value="1"/>
</dbReference>
<feature type="compositionally biased region" description="Acidic residues" evidence="1">
    <location>
        <begin position="130"/>
        <end position="147"/>
    </location>
</feature>
<dbReference type="Proteomes" id="UP000823561">
    <property type="component" value="Chromosome 17"/>
</dbReference>
<proteinExistence type="predicted"/>
<dbReference type="EMBL" id="JADWDJ010000017">
    <property type="protein sequence ID" value="KAG5267798.1"/>
    <property type="molecule type" value="Genomic_DNA"/>
</dbReference>
<feature type="domain" description="Aspartic peptidase DDI1-type" evidence="2">
    <location>
        <begin position="190"/>
        <end position="295"/>
    </location>
</feature>
<protein>
    <recommendedName>
        <fullName evidence="2">Aspartic peptidase DDI1-type domain-containing protein</fullName>
    </recommendedName>
</protein>
<evidence type="ECO:0000259" key="2">
    <source>
        <dbReference type="Pfam" id="PF09668"/>
    </source>
</evidence>
<sequence length="330" mass="36459">MSEMKKRELDMRDKAILHQQRRLKQATQFTHKDSADLLPLDGLKRLGTSKDLQPHSIVQRRLLEGNIPRIRADALDAAARVRSPLADSKEPGGGGSGVSTETEERSESTADDSTEERESPEESEKSLRSEEEEEDEEEEEEDEEDDDQERRRGKAGTQQTRPGRKGGSEKTEERKKKDGMEERETSCLAALVVQCKCHDADVKASINTGCQHNHISRSCCRRLGLKPTAEGPAAVQAEGQQVRVLEAPAAGSVVGGLQLQLGGDRVQCSAQVTDDEAFELCLGLQTMLELKCCVDLDSRVLRLQASGDELPFLDTSAHHSQCHHDNNKNL</sequence>
<dbReference type="PANTHER" id="PTHR12917:SF17">
    <property type="entry name" value="NUCLEAR RECEPTOR-INTERACTING PROTEIN 2"/>
    <property type="match status" value="1"/>
</dbReference>
<feature type="compositionally biased region" description="Basic and acidic residues" evidence="1">
    <location>
        <begin position="116"/>
        <end position="129"/>
    </location>
</feature>
<dbReference type="InterPro" id="IPR021109">
    <property type="entry name" value="Peptidase_aspartic_dom_sf"/>
</dbReference>
<evidence type="ECO:0000313" key="4">
    <source>
        <dbReference type="Proteomes" id="UP000823561"/>
    </source>
</evidence>
<evidence type="ECO:0000313" key="3">
    <source>
        <dbReference type="EMBL" id="KAG5267798.1"/>
    </source>
</evidence>
<dbReference type="Gene3D" id="2.40.70.10">
    <property type="entry name" value="Acid Proteases"/>
    <property type="match status" value="1"/>
</dbReference>
<name>A0AAV6FY69_9TELE</name>